<sequence length="338" mass="38130">MSNLGEPVKRWDLASSSISSETEESLSRGNIHRDVISDELNGIAQDPHFQEHLGDPCSNHQTRDISTSIFSISSEEEERLSRRNIHGDISSAELTGTDQDSHFQEHLNDLCLDHGANRYREGNRSKWMNRAKAKPDKDSCQQDSVKEKSMASEVEVSFEESLDTSLSQDSMEVEREGDQSTVKKWRQSLFMGFIKRSLNHSPKSRRQIEEEKVNVFINGQPIPDSMVKQAEMRAGPIQPGDYWYDFQAGFWGVMGHACIGIIPPHIEEFHFPLPANCAGGNTGVFVNGRELHKEDLNLLASRGLPTTRDKLYIIEISGRVLDEDSEEEIYNLGKLAPT</sequence>
<dbReference type="EMBL" id="GGEC01002984">
    <property type="protein sequence ID" value="MBW83467.1"/>
    <property type="molecule type" value="Transcribed_RNA"/>
</dbReference>
<evidence type="ECO:0000313" key="2">
    <source>
        <dbReference type="EMBL" id="MBW83467.1"/>
    </source>
</evidence>
<evidence type="ECO:0000256" key="1">
    <source>
        <dbReference type="SAM" id="MobiDB-lite"/>
    </source>
</evidence>
<feature type="region of interest" description="Disordered" evidence="1">
    <location>
        <begin position="128"/>
        <end position="179"/>
    </location>
</feature>
<accession>A0A2P2IQI4</accession>
<proteinExistence type="predicted"/>
<feature type="region of interest" description="Disordered" evidence="1">
    <location>
        <begin position="1"/>
        <end position="30"/>
    </location>
</feature>
<dbReference type="AlphaFoldDB" id="A0A2P2IQI4"/>
<dbReference type="InterPro" id="IPR040244">
    <property type="entry name" value="EDR4-like"/>
</dbReference>
<organism evidence="2">
    <name type="scientific">Rhizophora mucronata</name>
    <name type="common">Asiatic mangrove</name>
    <dbReference type="NCBI Taxonomy" id="61149"/>
    <lineage>
        <taxon>Eukaryota</taxon>
        <taxon>Viridiplantae</taxon>
        <taxon>Streptophyta</taxon>
        <taxon>Embryophyta</taxon>
        <taxon>Tracheophyta</taxon>
        <taxon>Spermatophyta</taxon>
        <taxon>Magnoliopsida</taxon>
        <taxon>eudicotyledons</taxon>
        <taxon>Gunneridae</taxon>
        <taxon>Pentapetalae</taxon>
        <taxon>rosids</taxon>
        <taxon>fabids</taxon>
        <taxon>Malpighiales</taxon>
        <taxon>Rhizophoraceae</taxon>
        <taxon>Rhizophora</taxon>
    </lineage>
</organism>
<reference evidence="2" key="1">
    <citation type="submission" date="2018-02" db="EMBL/GenBank/DDBJ databases">
        <title>Rhizophora mucronata_Transcriptome.</title>
        <authorList>
            <person name="Meera S.P."/>
            <person name="Sreeshan A."/>
            <person name="Augustine A."/>
        </authorList>
    </citation>
    <scope>NUCLEOTIDE SEQUENCE</scope>
    <source>
        <tissue evidence="2">Leaf</tissue>
    </source>
</reference>
<protein>
    <recommendedName>
        <fullName evidence="3">Extra-large guanine nucleotide-binding protein 1</fullName>
    </recommendedName>
</protein>
<evidence type="ECO:0008006" key="3">
    <source>
        <dbReference type="Google" id="ProtNLM"/>
    </source>
</evidence>
<feature type="compositionally biased region" description="Basic and acidic residues" evidence="1">
    <location>
        <begin position="133"/>
        <end position="150"/>
    </location>
</feature>
<name>A0A2P2IQI4_RHIMU</name>
<dbReference type="PANTHER" id="PTHR31105">
    <property type="entry name" value="EXTRA-LARGE G-PROTEIN-LIKE"/>
    <property type="match status" value="1"/>
</dbReference>
<dbReference type="GO" id="GO:1900150">
    <property type="term" value="P:regulation of defense response to fungus"/>
    <property type="evidence" value="ECO:0007669"/>
    <property type="project" value="InterPro"/>
</dbReference>
<dbReference type="PANTHER" id="PTHR31105:SF42">
    <property type="entry name" value="OS02G0258300 PROTEIN"/>
    <property type="match status" value="1"/>
</dbReference>